<reference evidence="7" key="1">
    <citation type="journal article" date="2014" name="Int. J. Syst. Evol. Microbiol.">
        <title>Complete genome sequence of Corynebacterium casei LMG S-19264T (=DSM 44701T), isolated from a smear-ripened cheese.</title>
        <authorList>
            <consortium name="US DOE Joint Genome Institute (JGI-PGF)"/>
            <person name="Walter F."/>
            <person name="Albersmeier A."/>
            <person name="Kalinowski J."/>
            <person name="Ruckert C."/>
        </authorList>
    </citation>
    <scope>NUCLEOTIDE SEQUENCE</scope>
    <source>
        <strain evidence="7">JCM 15325</strain>
    </source>
</reference>
<dbReference type="InterPro" id="IPR003018">
    <property type="entry name" value="GAF"/>
</dbReference>
<dbReference type="PROSITE" id="PS00688">
    <property type="entry name" value="SIGMA54_INTERACT_3"/>
    <property type="match status" value="1"/>
</dbReference>
<name>A0A917W3R3_9BACL</name>
<accession>A0A917W3R3</accession>
<evidence type="ECO:0000256" key="2">
    <source>
        <dbReference type="ARBA" id="ARBA00022840"/>
    </source>
</evidence>
<dbReference type="Gene3D" id="3.40.50.300">
    <property type="entry name" value="P-loop containing nucleotide triphosphate hydrolases"/>
    <property type="match status" value="1"/>
</dbReference>
<keyword evidence="8" id="KW-1185">Reference proteome</keyword>
<dbReference type="PROSITE" id="PS50045">
    <property type="entry name" value="SIGMA54_INTERACT_4"/>
    <property type="match status" value="1"/>
</dbReference>
<dbReference type="GO" id="GO:0006355">
    <property type="term" value="P:regulation of DNA-templated transcription"/>
    <property type="evidence" value="ECO:0007669"/>
    <property type="project" value="InterPro"/>
</dbReference>
<dbReference type="InterPro" id="IPR025943">
    <property type="entry name" value="Sigma_54_int_dom_ATP-bd_2"/>
</dbReference>
<dbReference type="InterPro" id="IPR002078">
    <property type="entry name" value="Sigma_54_int"/>
</dbReference>
<dbReference type="SUPFAM" id="SSF46689">
    <property type="entry name" value="Homeodomain-like"/>
    <property type="match status" value="1"/>
</dbReference>
<dbReference type="AlphaFoldDB" id="A0A917W3R3"/>
<evidence type="ECO:0000256" key="3">
    <source>
        <dbReference type="ARBA" id="ARBA00023015"/>
    </source>
</evidence>
<dbReference type="CDD" id="cd00009">
    <property type="entry name" value="AAA"/>
    <property type="match status" value="1"/>
</dbReference>
<dbReference type="InterPro" id="IPR029016">
    <property type="entry name" value="GAF-like_dom_sf"/>
</dbReference>
<dbReference type="Pfam" id="PF01590">
    <property type="entry name" value="GAF"/>
    <property type="match status" value="1"/>
</dbReference>
<organism evidence="7 8">
    <name type="scientific">Sporolactobacillus putidus</name>
    <dbReference type="NCBI Taxonomy" id="492735"/>
    <lineage>
        <taxon>Bacteria</taxon>
        <taxon>Bacillati</taxon>
        <taxon>Bacillota</taxon>
        <taxon>Bacilli</taxon>
        <taxon>Bacillales</taxon>
        <taxon>Sporolactobacillaceae</taxon>
        <taxon>Sporolactobacillus</taxon>
    </lineage>
</organism>
<proteinExistence type="predicted"/>
<feature type="domain" description="Sigma-54 factor interaction" evidence="6">
    <location>
        <begin position="354"/>
        <end position="584"/>
    </location>
</feature>
<dbReference type="PANTHER" id="PTHR32071">
    <property type="entry name" value="TRANSCRIPTIONAL REGULATORY PROTEIN"/>
    <property type="match status" value="1"/>
</dbReference>
<keyword evidence="3" id="KW-0805">Transcription regulation</keyword>
<dbReference type="PANTHER" id="PTHR32071:SF57">
    <property type="entry name" value="C4-DICARBOXYLATE TRANSPORT TRANSCRIPTIONAL REGULATORY PROTEIN DCTD"/>
    <property type="match status" value="1"/>
</dbReference>
<keyword evidence="2" id="KW-0067">ATP-binding</keyword>
<dbReference type="RefSeq" id="WP_188803941.1">
    <property type="nucleotide sequence ID" value="NZ_BMOK01000012.1"/>
</dbReference>
<dbReference type="InterPro" id="IPR025662">
    <property type="entry name" value="Sigma_54_int_dom_ATP-bd_1"/>
</dbReference>
<sequence length="664" mass="74581">MRNPYLSIFSTHDLPSKTKELENLWDMYVVKCREEAILDKIRESVLHSWRRCHHAGVDPAQLRTKQILTDQELNHLLKTSEIYRVAKPIIDELFHKMSETGHLITLSDQNGRIIYLKGDPPTIRSAEKMNFAAGMDWSESTAGTNAIGTSIVTKVPIQIFSAEHFCHGCHPWSCSSAPIFHPVTQEIIGTIDFTGIWTHAQPHTLGLAVSIAQLIETKLAESYLEKTCHLVETFFRSTDKWKTDHVLVLNRDFFVVKSSEKLAHFFKLSPASKLSNHPDFQSLIKDYIHAPQDSSSNPVANACLIQNFLVIDIEPIYFHKALAGYLIVLKDADAGRTSESPSEIAAQAGPWAEVIGHSKSFAAAINKCRKTASSNVPIIVLGESGTGKEKIARTIHRSSNKHRKPFLAINCGAIPKELVSSELFGYERGTFTGGMAGGKKGIFEEANGGTLFLDEIGEMPLDSQIHLLRVLQEREVTRLGSSQPIPVDVRIIAATNKNLLALCKNGGFRKDLFYRLNVVSVTIPPLRERKDDILPITNYFLKQFVEKYEKSSLSISDHALSFFLEYSWPGNIRELQNVLEHAVIFSESSFIKMEHLPSYLIENGNHLSTDDAVANMSPLDAEEKKILLQLLEESGWNISAVAKKLNIARSTLYRKLKKYRLRLR</sequence>
<dbReference type="Pfam" id="PF00158">
    <property type="entry name" value="Sigma54_activat"/>
    <property type="match status" value="1"/>
</dbReference>
<dbReference type="InterPro" id="IPR025944">
    <property type="entry name" value="Sigma_54_int_dom_CS"/>
</dbReference>
<dbReference type="EMBL" id="BMOK01000012">
    <property type="protein sequence ID" value="GGL60362.1"/>
    <property type="molecule type" value="Genomic_DNA"/>
</dbReference>
<gene>
    <name evidence="7" type="primary">acoR</name>
    <name evidence="7" type="ORF">GCM10007968_25480</name>
</gene>
<dbReference type="GO" id="GO:0043565">
    <property type="term" value="F:sequence-specific DNA binding"/>
    <property type="evidence" value="ECO:0007669"/>
    <property type="project" value="InterPro"/>
</dbReference>
<dbReference type="Gene3D" id="1.10.10.60">
    <property type="entry name" value="Homeodomain-like"/>
    <property type="match status" value="1"/>
</dbReference>
<dbReference type="Gene3D" id="3.30.450.40">
    <property type="match status" value="1"/>
</dbReference>
<dbReference type="InterPro" id="IPR003593">
    <property type="entry name" value="AAA+_ATPase"/>
</dbReference>
<dbReference type="Pfam" id="PF02954">
    <property type="entry name" value="HTH_8"/>
    <property type="match status" value="1"/>
</dbReference>
<dbReference type="SUPFAM" id="SSF52540">
    <property type="entry name" value="P-loop containing nucleoside triphosphate hydrolases"/>
    <property type="match status" value="1"/>
</dbReference>
<dbReference type="InterPro" id="IPR009057">
    <property type="entry name" value="Homeodomain-like_sf"/>
</dbReference>
<dbReference type="Gene3D" id="1.10.8.60">
    <property type="match status" value="1"/>
</dbReference>
<reference evidence="7" key="2">
    <citation type="submission" date="2020-09" db="EMBL/GenBank/DDBJ databases">
        <authorList>
            <person name="Sun Q."/>
            <person name="Ohkuma M."/>
        </authorList>
    </citation>
    <scope>NUCLEOTIDE SEQUENCE</scope>
    <source>
        <strain evidence="7">JCM 15325</strain>
    </source>
</reference>
<dbReference type="Proteomes" id="UP000654670">
    <property type="component" value="Unassembled WGS sequence"/>
</dbReference>
<dbReference type="GO" id="GO:0005524">
    <property type="term" value="F:ATP binding"/>
    <property type="evidence" value="ECO:0007669"/>
    <property type="project" value="UniProtKB-KW"/>
</dbReference>
<dbReference type="Pfam" id="PF25601">
    <property type="entry name" value="AAA_lid_14"/>
    <property type="match status" value="1"/>
</dbReference>
<evidence type="ECO:0000313" key="8">
    <source>
        <dbReference type="Proteomes" id="UP000654670"/>
    </source>
</evidence>
<evidence type="ECO:0000256" key="1">
    <source>
        <dbReference type="ARBA" id="ARBA00022741"/>
    </source>
</evidence>
<evidence type="ECO:0000259" key="6">
    <source>
        <dbReference type="PROSITE" id="PS50045"/>
    </source>
</evidence>
<keyword evidence="5" id="KW-0804">Transcription</keyword>
<keyword evidence="1" id="KW-0547">Nucleotide-binding</keyword>
<dbReference type="InterPro" id="IPR058031">
    <property type="entry name" value="AAA_lid_NorR"/>
</dbReference>
<evidence type="ECO:0000256" key="5">
    <source>
        <dbReference type="ARBA" id="ARBA00023163"/>
    </source>
</evidence>
<dbReference type="InterPro" id="IPR002197">
    <property type="entry name" value="HTH_Fis"/>
</dbReference>
<dbReference type="InterPro" id="IPR027417">
    <property type="entry name" value="P-loop_NTPase"/>
</dbReference>
<keyword evidence="4" id="KW-0238">DNA-binding</keyword>
<dbReference type="PROSITE" id="PS00675">
    <property type="entry name" value="SIGMA54_INTERACT_1"/>
    <property type="match status" value="1"/>
</dbReference>
<dbReference type="FunFam" id="3.40.50.300:FF:000006">
    <property type="entry name" value="DNA-binding transcriptional regulator NtrC"/>
    <property type="match status" value="1"/>
</dbReference>
<comment type="caution">
    <text evidence="7">The sequence shown here is derived from an EMBL/GenBank/DDBJ whole genome shotgun (WGS) entry which is preliminary data.</text>
</comment>
<dbReference type="PRINTS" id="PR01590">
    <property type="entry name" value="HTHFIS"/>
</dbReference>
<dbReference type="PROSITE" id="PS00676">
    <property type="entry name" value="SIGMA54_INTERACT_2"/>
    <property type="match status" value="1"/>
</dbReference>
<evidence type="ECO:0000313" key="7">
    <source>
        <dbReference type="EMBL" id="GGL60362.1"/>
    </source>
</evidence>
<protein>
    <submittedName>
        <fullName evidence="7">Signal-transduction and transcriptional-control protein</fullName>
    </submittedName>
</protein>
<evidence type="ECO:0000256" key="4">
    <source>
        <dbReference type="ARBA" id="ARBA00023125"/>
    </source>
</evidence>
<dbReference type="SMART" id="SM00382">
    <property type="entry name" value="AAA"/>
    <property type="match status" value="1"/>
</dbReference>